<evidence type="ECO:0000313" key="2">
    <source>
        <dbReference type="EMBL" id="KPV74587.1"/>
    </source>
</evidence>
<feature type="region of interest" description="Disordered" evidence="1">
    <location>
        <begin position="363"/>
        <end position="411"/>
    </location>
</feature>
<dbReference type="GO" id="GO:0051301">
    <property type="term" value="P:cell division"/>
    <property type="evidence" value="ECO:0007669"/>
    <property type="project" value="InterPro"/>
</dbReference>
<accession>A0A194S1W1</accession>
<dbReference type="GO" id="GO:0000444">
    <property type="term" value="C:MIS12/MIND type complex"/>
    <property type="evidence" value="ECO:0007669"/>
    <property type="project" value="InterPro"/>
</dbReference>
<feature type="compositionally biased region" description="Polar residues" evidence="1">
    <location>
        <begin position="388"/>
        <end position="400"/>
    </location>
</feature>
<dbReference type="PANTHER" id="PTHR14778:SF2">
    <property type="entry name" value="KINETOCHORE-ASSOCIATED PROTEIN DSN1 HOMOLOG"/>
    <property type="match status" value="1"/>
</dbReference>
<name>A0A194S1W1_RHOGW</name>
<feature type="region of interest" description="Disordered" evidence="1">
    <location>
        <begin position="488"/>
        <end position="507"/>
    </location>
</feature>
<dbReference type="InterPro" id="IPR013218">
    <property type="entry name" value="Dsn1/Mis13"/>
</dbReference>
<dbReference type="OMA" id="HPQNEAN"/>
<evidence type="ECO:0000256" key="1">
    <source>
        <dbReference type="SAM" id="MobiDB-lite"/>
    </source>
</evidence>
<reference evidence="2 3" key="1">
    <citation type="journal article" date="2015" name="Front. Microbiol.">
        <title>Genome sequence of the plant growth promoting endophytic yeast Rhodotorula graminis WP1.</title>
        <authorList>
            <person name="Firrincieli A."/>
            <person name="Otillar R."/>
            <person name="Salamov A."/>
            <person name="Schmutz J."/>
            <person name="Khan Z."/>
            <person name="Redman R.S."/>
            <person name="Fleck N.D."/>
            <person name="Lindquist E."/>
            <person name="Grigoriev I.V."/>
            <person name="Doty S.L."/>
        </authorList>
    </citation>
    <scope>NUCLEOTIDE SEQUENCE [LARGE SCALE GENOMIC DNA]</scope>
    <source>
        <strain evidence="2 3">WP1</strain>
    </source>
</reference>
<feature type="compositionally biased region" description="Low complexity" evidence="1">
    <location>
        <begin position="170"/>
        <end position="197"/>
    </location>
</feature>
<feature type="region of interest" description="Disordered" evidence="1">
    <location>
        <begin position="222"/>
        <end position="348"/>
    </location>
</feature>
<evidence type="ECO:0000313" key="3">
    <source>
        <dbReference type="Proteomes" id="UP000053890"/>
    </source>
</evidence>
<feature type="compositionally biased region" description="Pro residues" evidence="1">
    <location>
        <begin position="34"/>
        <end position="46"/>
    </location>
</feature>
<dbReference type="STRING" id="578459.A0A194S1W1"/>
<dbReference type="EMBL" id="KQ474080">
    <property type="protein sequence ID" value="KPV74587.1"/>
    <property type="molecule type" value="Genomic_DNA"/>
</dbReference>
<dbReference type="RefSeq" id="XP_018270636.1">
    <property type="nucleotide sequence ID" value="XM_018414539.1"/>
</dbReference>
<dbReference type="PANTHER" id="PTHR14778">
    <property type="entry name" value="KINETOCHORE-ASSOCIATED PROTEIN DSN1 HOMOLOG"/>
    <property type="match status" value="1"/>
</dbReference>
<feature type="region of interest" description="Disordered" evidence="1">
    <location>
        <begin position="1"/>
        <end position="197"/>
    </location>
</feature>
<organism evidence="2 3">
    <name type="scientific">Rhodotorula graminis (strain WP1)</name>
    <dbReference type="NCBI Taxonomy" id="578459"/>
    <lineage>
        <taxon>Eukaryota</taxon>
        <taxon>Fungi</taxon>
        <taxon>Dikarya</taxon>
        <taxon>Basidiomycota</taxon>
        <taxon>Pucciniomycotina</taxon>
        <taxon>Microbotryomycetes</taxon>
        <taxon>Sporidiobolales</taxon>
        <taxon>Sporidiobolaceae</taxon>
        <taxon>Rhodotorula</taxon>
    </lineage>
</organism>
<sequence length="728" mass="74103">MPAPRPPAQSRARKSTVPDPDLYGDDPDPSSDDQPPPPKRAKPAPPASKQLSRRGSKGPQPVRGTVIADNGRRRSTRLSNEHAPDDDDHPVGADSSSSRANNASTSAPARKAKPLSKAKKRPHRDDRSASDPDDAADEPDHPPAPAPSRSKSSAKRPRVAPGQDADGDNASSSLATAAAPVASSSSGAPPAPAPARRGFVPRAVADLAQRVNKLPPTYAAALVDDDDDAGDGAADPFPFTTNPPTPHAKKKSQGAAGSKAASAAKGKGKGKAPRVVRPASPTSDAEDDNAAGSDTDVTPDSAAHPPSHAAAASTSARRARPDATPPRAQGRHPLPHDAAAAAADGRASVHVHETPVQVKNIAFRAGAGPGTPATVQRTMGGSGAASARRNSVRGSATRGSSIGGGFDAVPHPQVADDKLYRSTDASDPLAKRLRALLSWASQRTRGRVLAPSGLGDKGEGDEVERAAREIVDSWVDDVCRLKVDTSVPFSEPSASQDPATLPPHPQNEANAARLGELEAAYAAIAQEQARRHALEPTYQAFFDRRSAAHDAAPAPQRAWDDPVKMARTLDTSSMSLAAADPPLSALPLSSLADARALGQRVLAGDLSLAASSVSSTSPATDRPEIQRALVGTAQLAHVAHRLEGFVRAASAYVRHRGKETHAVLGQLGAGAAAPGAAAPGGEGAGLAAAAAAVGGAMAGSSGGSTQAGAGVDARDLLRAIAGADTARR</sequence>
<dbReference type="GeneID" id="28974987"/>
<dbReference type="GO" id="GO:0007059">
    <property type="term" value="P:chromosome segregation"/>
    <property type="evidence" value="ECO:0007669"/>
    <property type="project" value="InterPro"/>
</dbReference>
<dbReference type="Proteomes" id="UP000053890">
    <property type="component" value="Unassembled WGS sequence"/>
</dbReference>
<feature type="compositionally biased region" description="Low complexity" evidence="1">
    <location>
        <begin position="93"/>
        <end position="109"/>
    </location>
</feature>
<protein>
    <recommendedName>
        <fullName evidence="4">Mis12-Mtw1 protein family</fullName>
    </recommendedName>
</protein>
<feature type="compositionally biased region" description="Basic residues" evidence="1">
    <location>
        <begin position="110"/>
        <end position="122"/>
    </location>
</feature>
<gene>
    <name evidence="2" type="ORF">RHOBADRAFT_45077</name>
</gene>
<feature type="compositionally biased region" description="Low complexity" evidence="1">
    <location>
        <begin position="253"/>
        <end position="265"/>
    </location>
</feature>
<proteinExistence type="predicted"/>
<dbReference type="AlphaFoldDB" id="A0A194S1W1"/>
<dbReference type="Pfam" id="PF08202">
    <property type="entry name" value="MIS13"/>
    <property type="match status" value="1"/>
</dbReference>
<dbReference type="OrthoDB" id="2538455at2759"/>
<feature type="compositionally biased region" description="Low complexity" evidence="1">
    <location>
        <begin position="299"/>
        <end position="316"/>
    </location>
</feature>
<feature type="compositionally biased region" description="Acidic residues" evidence="1">
    <location>
        <begin position="22"/>
        <end position="31"/>
    </location>
</feature>
<evidence type="ECO:0008006" key="4">
    <source>
        <dbReference type="Google" id="ProtNLM"/>
    </source>
</evidence>
<feature type="compositionally biased region" description="Low complexity" evidence="1">
    <location>
        <begin position="231"/>
        <end position="240"/>
    </location>
</feature>
<keyword evidence="3" id="KW-1185">Reference proteome</keyword>